<dbReference type="EMBL" id="NCKU01003864">
    <property type="protein sequence ID" value="RWS06803.1"/>
    <property type="molecule type" value="Genomic_DNA"/>
</dbReference>
<feature type="compositionally biased region" description="Basic and acidic residues" evidence="11">
    <location>
        <begin position="68"/>
        <end position="78"/>
    </location>
</feature>
<reference evidence="16 17" key="1">
    <citation type="journal article" date="2018" name="Gigascience">
        <title>Genomes of trombidid mites reveal novel predicted allergens and laterally-transferred genes associated with secondary metabolism.</title>
        <authorList>
            <person name="Dong X."/>
            <person name="Chaisiri K."/>
            <person name="Xia D."/>
            <person name="Armstrong S.D."/>
            <person name="Fang Y."/>
            <person name="Donnelly M.J."/>
            <person name="Kadowaki T."/>
            <person name="McGarry J.W."/>
            <person name="Darby A.C."/>
            <person name="Makepeace B.L."/>
        </authorList>
    </citation>
    <scope>NUCLEOTIDE SEQUENCE [LARGE SCALE GENOMIC DNA]</scope>
    <source>
        <strain evidence="16">UoL-WK</strain>
    </source>
</reference>
<dbReference type="Pfam" id="PF17780">
    <property type="entry name" value="OCRE"/>
    <property type="match status" value="1"/>
</dbReference>
<evidence type="ECO:0000259" key="15">
    <source>
        <dbReference type="PROSITE" id="PS50199"/>
    </source>
</evidence>
<dbReference type="PROSITE" id="PS50174">
    <property type="entry name" value="G_PATCH"/>
    <property type="match status" value="1"/>
</dbReference>
<dbReference type="PROSITE" id="PS01358">
    <property type="entry name" value="ZF_RANBP2_1"/>
    <property type="match status" value="1"/>
</dbReference>
<sequence length="704" mass="80501">MGGSRERERERSKSDRERRYRESRHKEHFGKERRSPDYYSSEDESYDESRRNRSRERSSWRNRRDRSRSRDRDKERLHSSKYSDCNDDSEYFDHEFDRDRNSHSKREETPNNTLMIRGLASHISENDGLVTFDQCQATLHYSIPKDAFGSDRGLIQKYDWTCYKCGVNNFKRREQCFKCGTPREESASNERGDEISATPTNCLLLHNLSPHTTEERILTVLGTITALPIKSIRIPRDSVYGLSRGICFVELHTTLEASQLFTLLSSLNPGFIVDDYPLTVSYAKRNMPSTHMNACAVNAASVALAAAQWTNQTDNQISASSEAYSNTTQTIVAAQSDQHKSLNQLGTVVVNGVAYQKYPPPDTSKYQYDSTSGYYYDPTTGLYYDSKSHYYYNPTTQTYLYWNSEYETYLPPDPDSSSVKESGLLKAAAEKNEKAKDKSKEKQDKVKIAKKIAKDMEKWAKTLNQKKESGKLVSIGHTNANSSSTNEQVAINSFADTSNDSVNEALNICEKKAERKEKSYFEGLNEEQCAESNDSSRNSPSQDAASIIEAEQLRLTDWTKLLCLLCKRQFNSREQLIKHQQLSDLHKANYRDRAKERRMKYGIPETPEPNKLRDKFLRDEEQEQSIPAPIAEDNIGNKMLKAMGWTEGQGLGRSNQGRANIIEVERRSGCAGLGIRTTQGAGESYKDAVRRAMQQRFKELSEKE</sequence>
<dbReference type="GO" id="GO:0005634">
    <property type="term" value="C:nucleus"/>
    <property type="evidence" value="ECO:0007669"/>
    <property type="project" value="UniProtKB-SubCell"/>
</dbReference>
<dbReference type="InterPro" id="IPR001876">
    <property type="entry name" value="Znf_RanBP2"/>
</dbReference>
<accession>A0A443QUV6</accession>
<dbReference type="InterPro" id="IPR000504">
    <property type="entry name" value="RRM_dom"/>
</dbReference>
<comment type="subcellular location">
    <subcellularLocation>
        <location evidence="1">Nucleus</location>
    </subcellularLocation>
</comment>
<dbReference type="SMART" id="SM00443">
    <property type="entry name" value="G_patch"/>
    <property type="match status" value="1"/>
</dbReference>
<proteinExistence type="predicted"/>
<comment type="caution">
    <text evidence="16">The sequence shown here is derived from an EMBL/GenBank/DDBJ whole genome shotgun (WGS) entry which is preliminary data.</text>
</comment>
<evidence type="ECO:0000256" key="5">
    <source>
        <dbReference type="ARBA" id="ARBA00022833"/>
    </source>
</evidence>
<dbReference type="InterPro" id="IPR000467">
    <property type="entry name" value="G_patch_dom"/>
</dbReference>
<dbReference type="SMART" id="SM00547">
    <property type="entry name" value="ZnF_RBZ"/>
    <property type="match status" value="1"/>
</dbReference>
<evidence type="ECO:0000256" key="3">
    <source>
        <dbReference type="ARBA" id="ARBA00022737"/>
    </source>
</evidence>
<feature type="compositionally biased region" description="Basic and acidic residues" evidence="11">
    <location>
        <begin position="1"/>
        <end position="20"/>
    </location>
</feature>
<dbReference type="Gene3D" id="3.30.70.330">
    <property type="match status" value="1"/>
</dbReference>
<organism evidence="16 17">
    <name type="scientific">Dinothrombium tinctorium</name>
    <dbReference type="NCBI Taxonomy" id="1965070"/>
    <lineage>
        <taxon>Eukaryota</taxon>
        <taxon>Metazoa</taxon>
        <taxon>Ecdysozoa</taxon>
        <taxon>Arthropoda</taxon>
        <taxon>Chelicerata</taxon>
        <taxon>Arachnida</taxon>
        <taxon>Acari</taxon>
        <taxon>Acariformes</taxon>
        <taxon>Trombidiformes</taxon>
        <taxon>Prostigmata</taxon>
        <taxon>Anystina</taxon>
        <taxon>Parasitengona</taxon>
        <taxon>Trombidioidea</taxon>
        <taxon>Trombidiidae</taxon>
        <taxon>Dinothrombium</taxon>
    </lineage>
</organism>
<evidence type="ECO:0000256" key="6">
    <source>
        <dbReference type="ARBA" id="ARBA00022884"/>
    </source>
</evidence>
<dbReference type="OrthoDB" id="29221at2759"/>
<feature type="region of interest" description="Disordered" evidence="11">
    <location>
        <begin position="524"/>
        <end position="543"/>
    </location>
</feature>
<dbReference type="Pfam" id="PF01585">
    <property type="entry name" value="G-patch"/>
    <property type="match status" value="1"/>
</dbReference>
<feature type="domain" description="RRM" evidence="12">
    <location>
        <begin position="201"/>
        <end position="285"/>
    </location>
</feature>
<evidence type="ECO:0000259" key="13">
    <source>
        <dbReference type="PROSITE" id="PS50157"/>
    </source>
</evidence>
<dbReference type="GO" id="GO:0003723">
    <property type="term" value="F:RNA binding"/>
    <property type="evidence" value="ECO:0007669"/>
    <property type="project" value="UniProtKB-UniRule"/>
</dbReference>
<dbReference type="PROSITE" id="PS50157">
    <property type="entry name" value="ZINC_FINGER_C2H2_2"/>
    <property type="match status" value="1"/>
</dbReference>
<evidence type="ECO:0000256" key="10">
    <source>
        <dbReference type="SAM" id="Coils"/>
    </source>
</evidence>
<gene>
    <name evidence="16" type="ORF">B4U79_11612</name>
</gene>
<keyword evidence="6 8" id="KW-0694">RNA-binding</keyword>
<dbReference type="InterPro" id="IPR035979">
    <property type="entry name" value="RBD_domain_sf"/>
</dbReference>
<name>A0A443QUV6_9ACAR</name>
<dbReference type="PROSITE" id="PS50102">
    <property type="entry name" value="RRM"/>
    <property type="match status" value="1"/>
</dbReference>
<feature type="region of interest" description="Disordered" evidence="11">
    <location>
        <begin position="1"/>
        <end position="81"/>
    </location>
</feature>
<dbReference type="SUPFAM" id="SSF54928">
    <property type="entry name" value="RNA-binding domain, RBD"/>
    <property type="match status" value="1"/>
</dbReference>
<dbReference type="SMART" id="SM00360">
    <property type="entry name" value="RRM"/>
    <property type="match status" value="1"/>
</dbReference>
<keyword evidence="4 9" id="KW-0863">Zinc-finger</keyword>
<evidence type="ECO:0000256" key="11">
    <source>
        <dbReference type="SAM" id="MobiDB-lite"/>
    </source>
</evidence>
<evidence type="ECO:0000256" key="2">
    <source>
        <dbReference type="ARBA" id="ARBA00022723"/>
    </source>
</evidence>
<dbReference type="InterPro" id="IPR013087">
    <property type="entry name" value="Znf_C2H2_type"/>
</dbReference>
<dbReference type="Proteomes" id="UP000285301">
    <property type="component" value="Unassembled WGS sequence"/>
</dbReference>
<feature type="domain" description="G-patch" evidence="14">
    <location>
        <begin position="632"/>
        <end position="678"/>
    </location>
</feature>
<evidence type="ECO:0000256" key="8">
    <source>
        <dbReference type="PROSITE-ProRule" id="PRU00176"/>
    </source>
</evidence>
<dbReference type="GO" id="GO:0008270">
    <property type="term" value="F:zinc ion binding"/>
    <property type="evidence" value="ECO:0007669"/>
    <property type="project" value="UniProtKB-KW"/>
</dbReference>
<keyword evidence="5" id="KW-0862">Zinc</keyword>
<evidence type="ECO:0000313" key="16">
    <source>
        <dbReference type="EMBL" id="RWS06803.1"/>
    </source>
</evidence>
<dbReference type="InterPro" id="IPR036443">
    <property type="entry name" value="Znf_RanBP2_sf"/>
</dbReference>
<feature type="domain" description="C2H2-type" evidence="13">
    <location>
        <begin position="561"/>
        <end position="591"/>
    </location>
</feature>
<dbReference type="CDD" id="cd16162">
    <property type="entry name" value="OCRE_RBM5_like"/>
    <property type="match status" value="1"/>
</dbReference>
<protein>
    <submittedName>
        <fullName evidence="16">RNA-binding protein 5-like protein</fullName>
    </submittedName>
</protein>
<dbReference type="InterPro" id="IPR012677">
    <property type="entry name" value="Nucleotide-bd_a/b_plait_sf"/>
</dbReference>
<dbReference type="AlphaFoldDB" id="A0A443QUV6"/>
<dbReference type="InterPro" id="IPR041591">
    <property type="entry name" value="OCRE"/>
</dbReference>
<dbReference type="PANTHER" id="PTHR13948:SF3">
    <property type="entry name" value="FI21118P1"/>
    <property type="match status" value="1"/>
</dbReference>
<feature type="compositionally biased region" description="Basic and acidic residues" evidence="11">
    <location>
        <begin position="47"/>
        <end position="59"/>
    </location>
</feature>
<keyword evidence="17" id="KW-1185">Reference proteome</keyword>
<dbReference type="Pfam" id="PF00641">
    <property type="entry name" value="Zn_ribbon_RanBP"/>
    <property type="match status" value="1"/>
</dbReference>
<dbReference type="STRING" id="1965070.A0A443QUV6"/>
<keyword evidence="10" id="KW-0175">Coiled coil</keyword>
<evidence type="ECO:0000256" key="9">
    <source>
        <dbReference type="PROSITE-ProRule" id="PRU00322"/>
    </source>
</evidence>
<dbReference type="PANTHER" id="PTHR13948">
    <property type="entry name" value="RNA-BINDING PROTEIN"/>
    <property type="match status" value="1"/>
</dbReference>
<dbReference type="PROSITE" id="PS50199">
    <property type="entry name" value="ZF_RANBP2_2"/>
    <property type="match status" value="1"/>
</dbReference>
<evidence type="ECO:0000259" key="12">
    <source>
        <dbReference type="PROSITE" id="PS50102"/>
    </source>
</evidence>
<dbReference type="SUPFAM" id="SSF90209">
    <property type="entry name" value="Ran binding protein zinc finger-like"/>
    <property type="match status" value="1"/>
</dbReference>
<dbReference type="Gene3D" id="4.10.1060.10">
    <property type="entry name" value="Zinc finger, RanBP2-type"/>
    <property type="match status" value="1"/>
</dbReference>
<feature type="domain" description="RanBP2-type" evidence="15">
    <location>
        <begin position="156"/>
        <end position="185"/>
    </location>
</feature>
<dbReference type="CDD" id="cd12313">
    <property type="entry name" value="RRM1_RRM2_RBM5_like"/>
    <property type="match status" value="1"/>
</dbReference>
<evidence type="ECO:0000256" key="7">
    <source>
        <dbReference type="ARBA" id="ARBA00023242"/>
    </source>
</evidence>
<evidence type="ECO:0000256" key="1">
    <source>
        <dbReference type="ARBA" id="ARBA00004123"/>
    </source>
</evidence>
<evidence type="ECO:0000256" key="4">
    <source>
        <dbReference type="ARBA" id="ARBA00022771"/>
    </source>
</evidence>
<keyword evidence="7" id="KW-0539">Nucleus</keyword>
<evidence type="ECO:0000259" key="14">
    <source>
        <dbReference type="PROSITE" id="PS50174"/>
    </source>
</evidence>
<evidence type="ECO:0000313" key="17">
    <source>
        <dbReference type="Proteomes" id="UP000285301"/>
    </source>
</evidence>
<feature type="coiled-coil region" evidence="10">
    <location>
        <begin position="425"/>
        <end position="452"/>
    </location>
</feature>
<feature type="compositionally biased region" description="Polar residues" evidence="11">
    <location>
        <begin position="530"/>
        <end position="543"/>
    </location>
</feature>
<keyword evidence="3" id="KW-0677">Repeat</keyword>
<keyword evidence="2" id="KW-0479">Metal-binding</keyword>
<dbReference type="GO" id="GO:0000398">
    <property type="term" value="P:mRNA splicing, via spliceosome"/>
    <property type="evidence" value="ECO:0007669"/>
    <property type="project" value="TreeGrafter"/>
</dbReference>